<accession>A0A843V7R7</accession>
<proteinExistence type="predicted"/>
<evidence type="ECO:0000256" key="1">
    <source>
        <dbReference type="SAM" id="MobiDB-lite"/>
    </source>
</evidence>
<evidence type="ECO:0000259" key="2">
    <source>
        <dbReference type="Pfam" id="PF14111"/>
    </source>
</evidence>
<feature type="region of interest" description="Disordered" evidence="1">
    <location>
        <begin position="504"/>
        <end position="525"/>
    </location>
</feature>
<keyword evidence="4" id="KW-1185">Reference proteome</keyword>
<dbReference type="InterPro" id="IPR025558">
    <property type="entry name" value="DUF4283"/>
</dbReference>
<reference evidence="3" key="1">
    <citation type="submission" date="2017-07" db="EMBL/GenBank/DDBJ databases">
        <title>Taro Niue Genome Assembly and Annotation.</title>
        <authorList>
            <person name="Atibalentja N."/>
            <person name="Keating K."/>
            <person name="Fields C.J."/>
        </authorList>
    </citation>
    <scope>NUCLEOTIDE SEQUENCE</scope>
    <source>
        <strain evidence="3">Niue_2</strain>
        <tissue evidence="3">Leaf</tissue>
    </source>
</reference>
<protein>
    <recommendedName>
        <fullName evidence="2">DUF4283 domain-containing protein</fullName>
    </recommendedName>
</protein>
<comment type="caution">
    <text evidence="3">The sequence shown here is derived from an EMBL/GenBank/DDBJ whole genome shotgun (WGS) entry which is preliminary data.</text>
</comment>
<sequence>ERSSGVSSAGAFLVFSPRLPAASGLPVGRVAMDSGESSGAEIISFARALASSLRPPKVDLPLKAPAFTDDGFPTVYFTKEEARRSELPLRFAIVAKCSYGRPSIPDIKSCLLQRLALKGDCILSFLNPRHLLLWFLDEEDFLKVLVRKNLYLKGYLFRFFRWSSDFNFSADPTLIPIWLTTPIPVSNVFERLADDMCLNGVPGGSLNIFVHEATHARPVVQPSKGPNPVDTAIHFPGPSSLGPALEPGTHDILLLKTVVDVHGSGLVHASPAHGIPSLLLEGSVLLEVADTITHLPGSTSPPPVMEPRIQDILLQKTVDDIHGIGHDDNPSVILEGPILPEAVPAATLPAVPTMSYPSFGRESLSLNENLLQTVQGNQISSGFNQIKEISASDPGSNPSKIPAERSIQKKQQINDGYQPRLHAGLTHHGGCIGVAGVDLYVDLSSSPVNKVSLQESFLPPAMQDPNLDGNLEHALKADSSLRMHGDDSMVKNCCMPNGGFPTSPASSLQAVLPPKPQGRSSAGVLQDGPLQSVASISLHGNSPLRLDSPATNQSPLGISLVSSKATSENLLMPPVKNTRWVLGNGESIKFLDGVWFGEKSIRESVSYGLQESSPTVKEVFTDLYHPLRYLIPMGLDNVACSVSVIRYHIHYMVNVALDNLVFKQSATPQQMAQIKEFGFSYIPPVKTVRMVRWIPPLHGPLLNPFGGGGIVRTSDGTVLFAFAHFYGSGTSLLSECRDGVQMALEKGVPLTLISSDSLVMVNFLHLASVSGGGGWSMSLCSSIRLKLSMCIGKPTRPLMPWPTLLVMSAVMDRLAPLLISPSLVF</sequence>
<gene>
    <name evidence="3" type="ORF">Taro_021293</name>
</gene>
<name>A0A843V7R7_COLES</name>
<dbReference type="Pfam" id="PF14111">
    <property type="entry name" value="DUF4283"/>
    <property type="match status" value="1"/>
</dbReference>
<dbReference type="EMBL" id="NMUH01001084">
    <property type="protein sequence ID" value="MQL88723.1"/>
    <property type="molecule type" value="Genomic_DNA"/>
</dbReference>
<evidence type="ECO:0000313" key="4">
    <source>
        <dbReference type="Proteomes" id="UP000652761"/>
    </source>
</evidence>
<dbReference type="AlphaFoldDB" id="A0A843V7R7"/>
<evidence type="ECO:0000313" key="3">
    <source>
        <dbReference type="EMBL" id="MQL88723.1"/>
    </source>
</evidence>
<organism evidence="3 4">
    <name type="scientific">Colocasia esculenta</name>
    <name type="common">Wild taro</name>
    <name type="synonym">Arum esculentum</name>
    <dbReference type="NCBI Taxonomy" id="4460"/>
    <lineage>
        <taxon>Eukaryota</taxon>
        <taxon>Viridiplantae</taxon>
        <taxon>Streptophyta</taxon>
        <taxon>Embryophyta</taxon>
        <taxon>Tracheophyta</taxon>
        <taxon>Spermatophyta</taxon>
        <taxon>Magnoliopsida</taxon>
        <taxon>Liliopsida</taxon>
        <taxon>Araceae</taxon>
        <taxon>Aroideae</taxon>
        <taxon>Colocasieae</taxon>
        <taxon>Colocasia</taxon>
    </lineage>
</organism>
<feature type="non-terminal residue" evidence="3">
    <location>
        <position position="825"/>
    </location>
</feature>
<feature type="non-terminal residue" evidence="3">
    <location>
        <position position="1"/>
    </location>
</feature>
<feature type="domain" description="DUF4283" evidence="2">
    <location>
        <begin position="89"/>
        <end position="169"/>
    </location>
</feature>
<dbReference type="Proteomes" id="UP000652761">
    <property type="component" value="Unassembled WGS sequence"/>
</dbReference>